<dbReference type="GO" id="GO:0046872">
    <property type="term" value="F:metal ion binding"/>
    <property type="evidence" value="ECO:0007669"/>
    <property type="project" value="UniProtKB-KW"/>
</dbReference>
<dbReference type="Pfam" id="PF02953">
    <property type="entry name" value="zf-Tim10_DDP"/>
    <property type="match status" value="1"/>
</dbReference>
<comment type="similarity">
    <text evidence="1 10">Belongs to the small Tim family.</text>
</comment>
<dbReference type="AlphaFoldDB" id="A0AAE0SST2"/>
<dbReference type="GO" id="GO:0042719">
    <property type="term" value="C:mitochondrial intermembrane space chaperone complex"/>
    <property type="evidence" value="ECO:0007669"/>
    <property type="project" value="UniProtKB-ARBA"/>
</dbReference>
<gene>
    <name evidence="12" type="ORF">CHS0354_010920</name>
</gene>
<comment type="function">
    <text evidence="10">Mitochondrial intermembrane chaperone that participates in the import and insertion of some multi-pass transmembrane proteins into the mitochondrial inner membrane. Also required for the transfer of beta-barrel precursors from the TOM complex to the sorting and assembly machinery (SAM complex) of the outer membrane. Acts as a chaperone-like protein that protects the hydrophobic precursors from aggregation and guide them through the mitochondrial intermembrane space.</text>
</comment>
<dbReference type="InterPro" id="IPR035427">
    <property type="entry name" value="Tim10-like_dom_sf"/>
</dbReference>
<evidence type="ECO:0000256" key="4">
    <source>
        <dbReference type="ARBA" id="ARBA00022833"/>
    </source>
</evidence>
<accession>A0AAE0SST2</accession>
<dbReference type="FunFam" id="1.10.287.810:FF:000001">
    <property type="entry name" value="mitochondrial import inner membrane translocase subunit TIM13"/>
    <property type="match status" value="1"/>
</dbReference>
<keyword evidence="4" id="KW-0862">Zinc</keyword>
<evidence type="ECO:0000313" key="13">
    <source>
        <dbReference type="Proteomes" id="UP001195483"/>
    </source>
</evidence>
<name>A0AAE0SST2_9BIVA</name>
<evidence type="ECO:0000259" key="11">
    <source>
        <dbReference type="Pfam" id="PF02953"/>
    </source>
</evidence>
<keyword evidence="3" id="KW-0479">Metal-binding</keyword>
<comment type="subunit">
    <text evidence="10">Heterohexamer.</text>
</comment>
<dbReference type="GO" id="GO:0005743">
    <property type="term" value="C:mitochondrial inner membrane"/>
    <property type="evidence" value="ECO:0007669"/>
    <property type="project" value="UniProtKB-SubCell"/>
</dbReference>
<evidence type="ECO:0000313" key="12">
    <source>
        <dbReference type="EMBL" id="KAK3597288.1"/>
    </source>
</evidence>
<evidence type="ECO:0000256" key="8">
    <source>
        <dbReference type="ARBA" id="ARBA00023157"/>
    </source>
</evidence>
<evidence type="ECO:0000256" key="2">
    <source>
        <dbReference type="ARBA" id="ARBA00022448"/>
    </source>
</evidence>
<evidence type="ECO:0000256" key="7">
    <source>
        <dbReference type="ARBA" id="ARBA00023128"/>
    </source>
</evidence>
<dbReference type="GO" id="GO:0015031">
    <property type="term" value="P:protein transport"/>
    <property type="evidence" value="ECO:0007669"/>
    <property type="project" value="UniProtKB-KW"/>
</dbReference>
<keyword evidence="10" id="KW-0999">Mitochondrion inner membrane</keyword>
<feature type="domain" description="Tim10-like" evidence="11">
    <location>
        <begin position="24"/>
        <end position="84"/>
    </location>
</feature>
<evidence type="ECO:0000256" key="1">
    <source>
        <dbReference type="ARBA" id="ARBA00006720"/>
    </source>
</evidence>
<evidence type="ECO:0000256" key="10">
    <source>
        <dbReference type="RuleBase" id="RU367043"/>
    </source>
</evidence>
<evidence type="ECO:0000256" key="9">
    <source>
        <dbReference type="ARBA" id="ARBA00023186"/>
    </source>
</evidence>
<evidence type="ECO:0000256" key="5">
    <source>
        <dbReference type="ARBA" id="ARBA00022927"/>
    </source>
</evidence>
<sequence length="92" mass="10155">MDFGSSSPSSAGMDSHQRENIMGQVKQQVAVMQVQQLLESMTDKCFKKCVTSPGSSLGSAEQKCLAMCMDRYLDCMNVVTQAYSSRLQKEMS</sequence>
<dbReference type="EMBL" id="JAEAOA010000682">
    <property type="protein sequence ID" value="KAK3597288.1"/>
    <property type="molecule type" value="Genomic_DNA"/>
</dbReference>
<reference evidence="12" key="2">
    <citation type="journal article" date="2021" name="Genome Biol. Evol.">
        <title>Developing a high-quality reference genome for a parasitic bivalve with doubly uniparental inheritance (Bivalvia: Unionida).</title>
        <authorList>
            <person name="Smith C.H."/>
        </authorList>
    </citation>
    <scope>NUCLEOTIDE SEQUENCE</scope>
    <source>
        <strain evidence="12">CHS0354</strain>
        <tissue evidence="12">Mantle</tissue>
    </source>
</reference>
<dbReference type="InterPro" id="IPR004217">
    <property type="entry name" value="Tim10-like"/>
</dbReference>
<keyword evidence="2 10" id="KW-0813">Transport</keyword>
<comment type="caution">
    <text evidence="12">The sequence shown here is derived from an EMBL/GenBank/DDBJ whole genome shotgun (WGS) entry which is preliminary data.</text>
</comment>
<proteinExistence type="inferred from homology"/>
<dbReference type="Proteomes" id="UP001195483">
    <property type="component" value="Unassembled WGS sequence"/>
</dbReference>
<keyword evidence="8 10" id="KW-1015">Disulfide bond</keyword>
<reference evidence="12" key="1">
    <citation type="journal article" date="2021" name="Genome Biol. Evol.">
        <title>A High-Quality Reference Genome for a Parasitic Bivalve with Doubly Uniparental Inheritance (Bivalvia: Unionida).</title>
        <authorList>
            <person name="Smith C.H."/>
        </authorList>
    </citation>
    <scope>NUCLEOTIDE SEQUENCE</scope>
    <source>
        <strain evidence="12">CHS0354</strain>
    </source>
</reference>
<dbReference type="GO" id="GO:0045039">
    <property type="term" value="P:protein insertion into mitochondrial inner membrane"/>
    <property type="evidence" value="ECO:0007669"/>
    <property type="project" value="UniProtKB-ARBA"/>
</dbReference>
<evidence type="ECO:0000256" key="6">
    <source>
        <dbReference type="ARBA" id="ARBA00023010"/>
    </source>
</evidence>
<organism evidence="12 13">
    <name type="scientific">Potamilus streckersoni</name>
    <dbReference type="NCBI Taxonomy" id="2493646"/>
    <lineage>
        <taxon>Eukaryota</taxon>
        <taxon>Metazoa</taxon>
        <taxon>Spiralia</taxon>
        <taxon>Lophotrochozoa</taxon>
        <taxon>Mollusca</taxon>
        <taxon>Bivalvia</taxon>
        <taxon>Autobranchia</taxon>
        <taxon>Heteroconchia</taxon>
        <taxon>Palaeoheterodonta</taxon>
        <taxon>Unionida</taxon>
        <taxon>Unionoidea</taxon>
        <taxon>Unionidae</taxon>
        <taxon>Ambleminae</taxon>
        <taxon>Lampsilini</taxon>
        <taxon>Potamilus</taxon>
    </lineage>
</organism>
<dbReference type="Gene3D" id="1.10.287.810">
    <property type="entry name" value="Mitochondrial import inner membrane translocase subunit tim13 like domains"/>
    <property type="match status" value="1"/>
</dbReference>
<comment type="domain">
    <text evidence="10">The twin CX3C motif contains 4 conserved Cys residues that form 2 disulfide bonds in the mitochondrial intermembrane space.</text>
</comment>
<keyword evidence="9 10" id="KW-0143">Chaperone</keyword>
<dbReference type="SUPFAM" id="SSF144122">
    <property type="entry name" value="Tim10-like"/>
    <property type="match status" value="1"/>
</dbReference>
<evidence type="ECO:0000256" key="3">
    <source>
        <dbReference type="ARBA" id="ARBA00022723"/>
    </source>
</evidence>
<comment type="subcellular location">
    <subcellularLocation>
        <location evidence="10">Mitochondrion inner membrane</location>
        <topology evidence="10">Peripheral membrane protein</topology>
        <orientation evidence="10">Intermembrane side</orientation>
    </subcellularLocation>
</comment>
<reference evidence="12" key="3">
    <citation type="submission" date="2023-05" db="EMBL/GenBank/DDBJ databases">
        <authorList>
            <person name="Smith C.H."/>
        </authorList>
    </citation>
    <scope>NUCLEOTIDE SEQUENCE</scope>
    <source>
        <strain evidence="12">CHS0354</strain>
        <tissue evidence="12">Mantle</tissue>
    </source>
</reference>
<keyword evidence="5 10" id="KW-0653">Protein transport</keyword>
<keyword evidence="6 10" id="KW-0811">Translocation</keyword>
<keyword evidence="10" id="KW-0472">Membrane</keyword>
<keyword evidence="7 10" id="KW-0496">Mitochondrion</keyword>
<keyword evidence="13" id="KW-1185">Reference proteome</keyword>
<protein>
    <recommendedName>
        <fullName evidence="10">Mitochondrial import inner membrane translocase subunit</fullName>
    </recommendedName>
</protein>